<organism evidence="2 3">
    <name type="scientific">Coprinellus micaceus</name>
    <name type="common">Glistening ink-cap mushroom</name>
    <name type="synonym">Coprinus micaceus</name>
    <dbReference type="NCBI Taxonomy" id="71717"/>
    <lineage>
        <taxon>Eukaryota</taxon>
        <taxon>Fungi</taxon>
        <taxon>Dikarya</taxon>
        <taxon>Basidiomycota</taxon>
        <taxon>Agaricomycotina</taxon>
        <taxon>Agaricomycetes</taxon>
        <taxon>Agaricomycetidae</taxon>
        <taxon>Agaricales</taxon>
        <taxon>Agaricineae</taxon>
        <taxon>Psathyrellaceae</taxon>
        <taxon>Coprinellus</taxon>
    </lineage>
</organism>
<keyword evidence="3" id="KW-1185">Reference proteome</keyword>
<feature type="region of interest" description="Disordered" evidence="1">
    <location>
        <begin position="244"/>
        <end position="347"/>
    </location>
</feature>
<evidence type="ECO:0000256" key="1">
    <source>
        <dbReference type="SAM" id="MobiDB-lite"/>
    </source>
</evidence>
<name>A0A4Y7SHY5_COPMI</name>
<feature type="compositionally biased region" description="Pro residues" evidence="1">
    <location>
        <begin position="289"/>
        <end position="303"/>
    </location>
</feature>
<dbReference type="AlphaFoldDB" id="A0A4Y7SHY5"/>
<feature type="region of interest" description="Disordered" evidence="1">
    <location>
        <begin position="532"/>
        <end position="558"/>
    </location>
</feature>
<proteinExistence type="predicted"/>
<feature type="compositionally biased region" description="Polar residues" evidence="1">
    <location>
        <begin position="535"/>
        <end position="544"/>
    </location>
</feature>
<sequence>MSFCLCSVVKAASTSLSSIGIPDEIGVLSTCRLRPPLLFYMNPSPTCPDSQTFTRKRAPSMFDRQSTSILNTHAGADLRPLRTPKREKGRVTVKNARWNWEGDLATHPYLLAAASSSVVGVDGHDSRPYPMEPKSAVEPRLPYQGELVQPLRRLPTGRNPPPPSQHVDERIFFNEEPPLSPTPCHPTHKRARSRTFTSANPASFADPTNLKSRSETTLGKHRSKLTLHQFQLLVTESLEVEHDVDAEEDYRPRTRRGPPTFHMPTSHSTIERPAPGFSESPIEPIDLVIPPPPRTPAPQPPSPASFYSASSSPHSDPGYDSDSNSTVEAKTEDHVDRGEKDDAGFDSDDALSLPAFYRNPHASHSDETLGTIGSIGSIGTMATVGTMDTMGVALRSLGPAQRPTIRGIRSRVASVNKNGGVVMTERRTSNVGSGTVDGPRSMPQVKAEPTKAQAYPKVGGPREKEKQPEVKTKGILRPKDGRSLETPSSLALSTNLPGLPSSQASPAPNVGAQRPHSSAVAAHKALVGVHGSVPTKVSTPASSTQPPPRPPRRVHRVPPPLILQPPALPTKNLEAQLAITPKSSTSFRFPPPPTPLSPALSFMSSMSALSTVSTIAAVMLNRPKSKQPRISEKELRRRRFLKLTKTLGEDVPPELVSVKAAAPRRSRTISFGAKGWWTDEEKEEG</sequence>
<protein>
    <submittedName>
        <fullName evidence="2">Uncharacterized protein</fullName>
    </submittedName>
</protein>
<feature type="region of interest" description="Disordered" evidence="1">
    <location>
        <begin position="426"/>
        <end position="514"/>
    </location>
</feature>
<feature type="compositionally biased region" description="Polar residues" evidence="1">
    <location>
        <begin position="485"/>
        <end position="506"/>
    </location>
</feature>
<reference evidence="2 3" key="1">
    <citation type="journal article" date="2019" name="Nat. Ecol. Evol.">
        <title>Megaphylogeny resolves global patterns of mushroom evolution.</title>
        <authorList>
            <person name="Varga T."/>
            <person name="Krizsan K."/>
            <person name="Foldi C."/>
            <person name="Dima B."/>
            <person name="Sanchez-Garcia M."/>
            <person name="Sanchez-Ramirez S."/>
            <person name="Szollosi G.J."/>
            <person name="Szarkandi J.G."/>
            <person name="Papp V."/>
            <person name="Albert L."/>
            <person name="Andreopoulos W."/>
            <person name="Angelini C."/>
            <person name="Antonin V."/>
            <person name="Barry K.W."/>
            <person name="Bougher N.L."/>
            <person name="Buchanan P."/>
            <person name="Buyck B."/>
            <person name="Bense V."/>
            <person name="Catcheside P."/>
            <person name="Chovatia M."/>
            <person name="Cooper J."/>
            <person name="Damon W."/>
            <person name="Desjardin D."/>
            <person name="Finy P."/>
            <person name="Geml J."/>
            <person name="Haridas S."/>
            <person name="Hughes K."/>
            <person name="Justo A."/>
            <person name="Karasinski D."/>
            <person name="Kautmanova I."/>
            <person name="Kiss B."/>
            <person name="Kocsube S."/>
            <person name="Kotiranta H."/>
            <person name="LaButti K.M."/>
            <person name="Lechner B.E."/>
            <person name="Liimatainen K."/>
            <person name="Lipzen A."/>
            <person name="Lukacs Z."/>
            <person name="Mihaltcheva S."/>
            <person name="Morgado L.N."/>
            <person name="Niskanen T."/>
            <person name="Noordeloos M.E."/>
            <person name="Ohm R.A."/>
            <person name="Ortiz-Santana B."/>
            <person name="Ovrebo C."/>
            <person name="Racz N."/>
            <person name="Riley R."/>
            <person name="Savchenko A."/>
            <person name="Shiryaev A."/>
            <person name="Soop K."/>
            <person name="Spirin V."/>
            <person name="Szebenyi C."/>
            <person name="Tomsovsky M."/>
            <person name="Tulloss R.E."/>
            <person name="Uehling J."/>
            <person name="Grigoriev I.V."/>
            <person name="Vagvolgyi C."/>
            <person name="Papp T."/>
            <person name="Martin F.M."/>
            <person name="Miettinen O."/>
            <person name="Hibbett D.S."/>
            <person name="Nagy L.G."/>
        </authorList>
    </citation>
    <scope>NUCLEOTIDE SEQUENCE [LARGE SCALE GENOMIC DNA]</scope>
    <source>
        <strain evidence="2 3">FP101781</strain>
    </source>
</reference>
<gene>
    <name evidence="2" type="ORF">FA13DRAFT_132070</name>
</gene>
<accession>A0A4Y7SHY5</accession>
<dbReference type="EMBL" id="QPFP01000112">
    <property type="protein sequence ID" value="TEB21372.1"/>
    <property type="molecule type" value="Genomic_DNA"/>
</dbReference>
<feature type="compositionally biased region" description="Basic and acidic residues" evidence="1">
    <location>
        <begin position="329"/>
        <end position="343"/>
    </location>
</feature>
<comment type="caution">
    <text evidence="2">The sequence shown here is derived from an EMBL/GenBank/DDBJ whole genome shotgun (WGS) entry which is preliminary data.</text>
</comment>
<feature type="region of interest" description="Disordered" evidence="1">
    <location>
        <begin position="174"/>
        <end position="217"/>
    </location>
</feature>
<evidence type="ECO:0000313" key="3">
    <source>
        <dbReference type="Proteomes" id="UP000298030"/>
    </source>
</evidence>
<dbReference type="Proteomes" id="UP000298030">
    <property type="component" value="Unassembled WGS sequence"/>
</dbReference>
<evidence type="ECO:0000313" key="2">
    <source>
        <dbReference type="EMBL" id="TEB21372.1"/>
    </source>
</evidence>
<feature type="compositionally biased region" description="Low complexity" evidence="1">
    <location>
        <begin position="304"/>
        <end position="316"/>
    </location>
</feature>
<feature type="compositionally biased region" description="Basic and acidic residues" evidence="1">
    <location>
        <begin position="460"/>
        <end position="483"/>
    </location>
</feature>